<evidence type="ECO:0000313" key="1">
    <source>
        <dbReference type="EMBL" id="KAK8960253.1"/>
    </source>
</evidence>
<proteinExistence type="predicted"/>
<sequence length="120" mass="14063">MPRQPDHHQVVVARPRHQEGDLEWRIENEGELHLSLDLVEELYNLVTIWKEEVKWRMARYFDKYIRVKKFIEGDLVLKKVDVVGSSTAVGKLNPNWVVPYIVEGSLKLEGYHLQNIEGCP</sequence>
<dbReference type="Proteomes" id="UP001412067">
    <property type="component" value="Unassembled WGS sequence"/>
</dbReference>
<dbReference type="EMBL" id="JBBWWR010000010">
    <property type="protein sequence ID" value="KAK8960253.1"/>
    <property type="molecule type" value="Genomic_DNA"/>
</dbReference>
<protein>
    <submittedName>
        <fullName evidence="1">Uncharacterized protein</fullName>
    </submittedName>
</protein>
<name>A0ABR2M870_9ASPA</name>
<evidence type="ECO:0000313" key="2">
    <source>
        <dbReference type="Proteomes" id="UP001412067"/>
    </source>
</evidence>
<reference evidence="1 2" key="1">
    <citation type="journal article" date="2022" name="Nat. Plants">
        <title>Genomes of leafy and leafless Platanthera orchids illuminate the evolution of mycoheterotrophy.</title>
        <authorList>
            <person name="Li M.H."/>
            <person name="Liu K.W."/>
            <person name="Li Z."/>
            <person name="Lu H.C."/>
            <person name="Ye Q.L."/>
            <person name="Zhang D."/>
            <person name="Wang J.Y."/>
            <person name="Li Y.F."/>
            <person name="Zhong Z.M."/>
            <person name="Liu X."/>
            <person name="Yu X."/>
            <person name="Liu D.K."/>
            <person name="Tu X.D."/>
            <person name="Liu B."/>
            <person name="Hao Y."/>
            <person name="Liao X.Y."/>
            <person name="Jiang Y.T."/>
            <person name="Sun W.H."/>
            <person name="Chen J."/>
            <person name="Chen Y.Q."/>
            <person name="Ai Y."/>
            <person name="Zhai J.W."/>
            <person name="Wu S.S."/>
            <person name="Zhou Z."/>
            <person name="Hsiao Y.Y."/>
            <person name="Wu W.L."/>
            <person name="Chen Y.Y."/>
            <person name="Lin Y.F."/>
            <person name="Hsu J.L."/>
            <person name="Li C.Y."/>
            <person name="Wang Z.W."/>
            <person name="Zhao X."/>
            <person name="Zhong W.Y."/>
            <person name="Ma X.K."/>
            <person name="Ma L."/>
            <person name="Huang J."/>
            <person name="Chen G.Z."/>
            <person name="Huang M.Z."/>
            <person name="Huang L."/>
            <person name="Peng D.H."/>
            <person name="Luo Y.B."/>
            <person name="Zou S.Q."/>
            <person name="Chen S.P."/>
            <person name="Lan S."/>
            <person name="Tsai W.C."/>
            <person name="Van de Peer Y."/>
            <person name="Liu Z.J."/>
        </authorList>
    </citation>
    <scope>NUCLEOTIDE SEQUENCE [LARGE SCALE GENOMIC DNA]</scope>
    <source>
        <strain evidence="1">Lor288</strain>
    </source>
</reference>
<organism evidence="1 2">
    <name type="scientific">Platanthera guangdongensis</name>
    <dbReference type="NCBI Taxonomy" id="2320717"/>
    <lineage>
        <taxon>Eukaryota</taxon>
        <taxon>Viridiplantae</taxon>
        <taxon>Streptophyta</taxon>
        <taxon>Embryophyta</taxon>
        <taxon>Tracheophyta</taxon>
        <taxon>Spermatophyta</taxon>
        <taxon>Magnoliopsida</taxon>
        <taxon>Liliopsida</taxon>
        <taxon>Asparagales</taxon>
        <taxon>Orchidaceae</taxon>
        <taxon>Orchidoideae</taxon>
        <taxon>Orchideae</taxon>
        <taxon>Orchidinae</taxon>
        <taxon>Platanthera</taxon>
    </lineage>
</organism>
<comment type="caution">
    <text evidence="1">The sequence shown here is derived from an EMBL/GenBank/DDBJ whole genome shotgun (WGS) entry which is preliminary data.</text>
</comment>
<gene>
    <name evidence="1" type="ORF">KSP40_PGU003791</name>
</gene>
<keyword evidence="2" id="KW-1185">Reference proteome</keyword>
<accession>A0ABR2M870</accession>